<keyword evidence="3" id="KW-0808">Transferase</keyword>
<name>A0A679IXB3_VARPD</name>
<gene>
    <name evidence="3" type="ORF">VVAX_02337</name>
</gene>
<protein>
    <submittedName>
        <fullName evidence="3">Putative methylxanthine N7-demethylase NdmC</fullName>
        <ecNumber evidence="3">1.14.13.128</ecNumber>
    </submittedName>
</protein>
<dbReference type="EMBL" id="LR743507">
    <property type="protein sequence ID" value="CAA2103590.1"/>
    <property type="molecule type" value="Genomic_DNA"/>
</dbReference>
<evidence type="ECO:0000259" key="2">
    <source>
        <dbReference type="Pfam" id="PF19112"/>
    </source>
</evidence>
<dbReference type="EC" id="1.14.13.128" evidence="3"/>
<evidence type="ECO:0000256" key="1">
    <source>
        <dbReference type="ARBA" id="ARBA00023002"/>
    </source>
</evidence>
<keyword evidence="3" id="KW-0489">Methyltransferase</keyword>
<accession>A0A679IXB3</accession>
<dbReference type="Pfam" id="PF19112">
    <property type="entry name" value="VanA_C"/>
    <property type="match status" value="1"/>
</dbReference>
<sequence length="284" mass="31881">MKDTMPFATDDPNMLDDWLVAGSATPEPRTTRLLGETVRLWSDADGTPQCRLGERPLAVQSRYGHFWVCPSGRPARPLFDFPEYGEPGRRAIDCGGIGVAVSGLRVIENFLDMAHFPFVHADYLGKVPHTEVAQYQVNIEPATGEIWATDCRFWQPRASAAHDSGSEVFYKYRVMQPFSAMLYKSSSRAGELDAIGIFLQPVDEERVIAHTLLACYDDVSTDAELIAFQQTIFGQDKPILENHAFKRMPLEGRAETPTRGDTSSVTYRRWLRERGMRFGTRAAA</sequence>
<dbReference type="SUPFAM" id="SSF55961">
    <property type="entry name" value="Bet v1-like"/>
    <property type="match status" value="1"/>
</dbReference>
<feature type="domain" description="Vanillate O-demethylase oxygenase-like C-terminal catalytic" evidence="2">
    <location>
        <begin position="105"/>
        <end position="273"/>
    </location>
</feature>
<reference evidence="3" key="1">
    <citation type="submission" date="2019-12" db="EMBL/GenBank/DDBJ databases">
        <authorList>
            <person name="Cremers G."/>
        </authorList>
    </citation>
    <scope>NUCLEOTIDE SEQUENCE</scope>
    <source>
        <strain evidence="3">Vvax</strain>
    </source>
</reference>
<dbReference type="GO" id="GO:0016491">
    <property type="term" value="F:oxidoreductase activity"/>
    <property type="evidence" value="ECO:0007669"/>
    <property type="project" value="UniProtKB-KW"/>
</dbReference>
<keyword evidence="1 3" id="KW-0560">Oxidoreductase</keyword>
<dbReference type="Gene3D" id="3.90.380.10">
    <property type="entry name" value="Naphthalene 1,2-dioxygenase Alpha Subunit, Chain A, domain 1"/>
    <property type="match status" value="1"/>
</dbReference>
<dbReference type="GO" id="GO:0032259">
    <property type="term" value="P:methylation"/>
    <property type="evidence" value="ECO:0007669"/>
    <property type="project" value="UniProtKB-KW"/>
</dbReference>
<evidence type="ECO:0000313" key="3">
    <source>
        <dbReference type="EMBL" id="CAA2103590.1"/>
    </source>
</evidence>
<dbReference type="AlphaFoldDB" id="A0A679IXB3"/>
<organism evidence="3">
    <name type="scientific">Variovorax paradoxus</name>
    <dbReference type="NCBI Taxonomy" id="34073"/>
    <lineage>
        <taxon>Bacteria</taxon>
        <taxon>Pseudomonadati</taxon>
        <taxon>Pseudomonadota</taxon>
        <taxon>Betaproteobacteria</taxon>
        <taxon>Burkholderiales</taxon>
        <taxon>Comamonadaceae</taxon>
        <taxon>Variovorax</taxon>
    </lineage>
</organism>
<dbReference type="GO" id="GO:0008168">
    <property type="term" value="F:methyltransferase activity"/>
    <property type="evidence" value="ECO:0007669"/>
    <property type="project" value="UniProtKB-KW"/>
</dbReference>
<proteinExistence type="predicted"/>
<dbReference type="InterPro" id="IPR044043">
    <property type="entry name" value="VanA_C_cat"/>
</dbReference>